<keyword evidence="3" id="KW-0812">Transmembrane</keyword>
<name>A0A516SIA9_9NEIS</name>
<evidence type="ECO:0000256" key="5">
    <source>
        <dbReference type="ARBA" id="ARBA00023136"/>
    </source>
</evidence>
<dbReference type="PANTHER" id="PTHR34478:SF1">
    <property type="entry name" value="PROTEIN LEMA"/>
    <property type="match status" value="1"/>
</dbReference>
<evidence type="ECO:0000256" key="3">
    <source>
        <dbReference type="ARBA" id="ARBA00022692"/>
    </source>
</evidence>
<dbReference type="SUPFAM" id="SSF140478">
    <property type="entry name" value="LemA-like"/>
    <property type="match status" value="1"/>
</dbReference>
<dbReference type="EMBL" id="CP041730">
    <property type="protein sequence ID" value="QDQ27876.1"/>
    <property type="molecule type" value="Genomic_DNA"/>
</dbReference>
<evidence type="ECO:0000256" key="1">
    <source>
        <dbReference type="ARBA" id="ARBA00004167"/>
    </source>
</evidence>
<comment type="similarity">
    <text evidence="2">Belongs to the LemA family.</text>
</comment>
<reference evidence="7" key="1">
    <citation type="submission" date="2019-07" db="EMBL/GenBank/DDBJ databases">
        <title>Chitinimonas sp. nov., isolated from Ny-Alesund, arctica soil.</title>
        <authorList>
            <person name="Xu Q."/>
            <person name="Peng F."/>
        </authorList>
    </citation>
    <scope>NUCLEOTIDE SEQUENCE [LARGE SCALE GENOMIC DNA]</scope>
    <source>
        <strain evidence="7">R3-44</strain>
    </source>
</reference>
<organism evidence="6 7">
    <name type="scientific">Chitinimonas arctica</name>
    <dbReference type="NCBI Taxonomy" id="2594795"/>
    <lineage>
        <taxon>Bacteria</taxon>
        <taxon>Pseudomonadati</taxon>
        <taxon>Pseudomonadota</taxon>
        <taxon>Betaproteobacteria</taxon>
        <taxon>Neisseriales</taxon>
        <taxon>Chitinibacteraceae</taxon>
        <taxon>Chitinimonas</taxon>
    </lineage>
</organism>
<gene>
    <name evidence="6" type="ORF">FNU76_16835</name>
</gene>
<evidence type="ECO:0000313" key="7">
    <source>
        <dbReference type="Proteomes" id="UP000317550"/>
    </source>
</evidence>
<dbReference type="RefSeq" id="WP_144279264.1">
    <property type="nucleotide sequence ID" value="NZ_CP041730.1"/>
</dbReference>
<proteinExistence type="inferred from homology"/>
<dbReference type="GO" id="GO:0016020">
    <property type="term" value="C:membrane"/>
    <property type="evidence" value="ECO:0007669"/>
    <property type="project" value="UniProtKB-SubCell"/>
</dbReference>
<evidence type="ECO:0000256" key="2">
    <source>
        <dbReference type="ARBA" id="ARBA00008854"/>
    </source>
</evidence>
<accession>A0A516SIA9</accession>
<dbReference type="InterPro" id="IPR007156">
    <property type="entry name" value="MamQ_LemA"/>
</dbReference>
<dbReference type="AlphaFoldDB" id="A0A516SIA9"/>
<dbReference type="OrthoDB" id="9804152at2"/>
<dbReference type="InterPro" id="IPR023353">
    <property type="entry name" value="LemA-like_dom_sf"/>
</dbReference>
<evidence type="ECO:0000313" key="6">
    <source>
        <dbReference type="EMBL" id="QDQ27876.1"/>
    </source>
</evidence>
<dbReference type="Proteomes" id="UP000317550">
    <property type="component" value="Chromosome"/>
</dbReference>
<keyword evidence="4" id="KW-1133">Transmembrane helix</keyword>
<sequence length="178" mass="19899">MPLLILIALLVVVLIHMSMRYNRLVALRHEMQHSWADIETLLAQRQALLRELVEGCRRARTEPASLDGLLEVCAAAAMARESHDMVRLGEAETRLRACLAELRRDIGLDSPEIDRLDATLAEQAEGYNQLVALHNLRIEQFPDVLVAHLFAFSPAQAWRFATGARPAALLEQSISSGR</sequence>
<dbReference type="PANTHER" id="PTHR34478">
    <property type="entry name" value="PROTEIN LEMA"/>
    <property type="match status" value="1"/>
</dbReference>
<evidence type="ECO:0000256" key="4">
    <source>
        <dbReference type="ARBA" id="ARBA00022989"/>
    </source>
</evidence>
<keyword evidence="5" id="KW-0472">Membrane</keyword>
<keyword evidence="7" id="KW-1185">Reference proteome</keyword>
<dbReference type="Gene3D" id="1.20.1440.20">
    <property type="entry name" value="LemA-like domain"/>
    <property type="match status" value="1"/>
</dbReference>
<comment type="subcellular location">
    <subcellularLocation>
        <location evidence="1">Membrane</location>
        <topology evidence="1">Single-pass membrane protein</topology>
    </subcellularLocation>
</comment>
<protein>
    <submittedName>
        <fullName evidence="6">LemA family protein</fullName>
    </submittedName>
</protein>
<dbReference type="KEGG" id="cari:FNU76_16835"/>